<keyword evidence="2" id="KW-1185">Reference proteome</keyword>
<protein>
    <submittedName>
        <fullName evidence="1">Uncharacterized protein</fullName>
    </submittedName>
</protein>
<dbReference type="EMBL" id="JAUHHV010000006">
    <property type="protein sequence ID" value="KAK1421025.1"/>
    <property type="molecule type" value="Genomic_DNA"/>
</dbReference>
<name>A0AAD8KDP1_TARER</name>
<evidence type="ECO:0000313" key="1">
    <source>
        <dbReference type="EMBL" id="KAK1421025.1"/>
    </source>
</evidence>
<sequence length="83" mass="9632">MPAENPAVFLSHFAFDPLQIQKDVPGLLDICNTSKVYTQVTRVPTLRSPSFFLSFFLSYQQNLAFFSFVRTHEFNLKQSFDLH</sequence>
<evidence type="ECO:0000313" key="2">
    <source>
        <dbReference type="Proteomes" id="UP001229421"/>
    </source>
</evidence>
<dbReference type="Proteomes" id="UP001229421">
    <property type="component" value="Unassembled WGS sequence"/>
</dbReference>
<comment type="caution">
    <text evidence="1">The sequence shown here is derived from an EMBL/GenBank/DDBJ whole genome shotgun (WGS) entry which is preliminary data.</text>
</comment>
<gene>
    <name evidence="1" type="ORF">QVD17_23070</name>
</gene>
<reference evidence="1" key="1">
    <citation type="journal article" date="2023" name="bioRxiv">
        <title>Improved chromosome-level genome assembly for marigold (Tagetes erecta).</title>
        <authorList>
            <person name="Jiang F."/>
            <person name="Yuan L."/>
            <person name="Wang S."/>
            <person name="Wang H."/>
            <person name="Xu D."/>
            <person name="Wang A."/>
            <person name="Fan W."/>
        </authorList>
    </citation>
    <scope>NUCLEOTIDE SEQUENCE</scope>
    <source>
        <strain evidence="1">WSJ</strain>
        <tissue evidence="1">Leaf</tissue>
    </source>
</reference>
<dbReference type="AlphaFoldDB" id="A0AAD8KDP1"/>
<organism evidence="1 2">
    <name type="scientific">Tagetes erecta</name>
    <name type="common">African marigold</name>
    <dbReference type="NCBI Taxonomy" id="13708"/>
    <lineage>
        <taxon>Eukaryota</taxon>
        <taxon>Viridiplantae</taxon>
        <taxon>Streptophyta</taxon>
        <taxon>Embryophyta</taxon>
        <taxon>Tracheophyta</taxon>
        <taxon>Spermatophyta</taxon>
        <taxon>Magnoliopsida</taxon>
        <taxon>eudicotyledons</taxon>
        <taxon>Gunneridae</taxon>
        <taxon>Pentapetalae</taxon>
        <taxon>asterids</taxon>
        <taxon>campanulids</taxon>
        <taxon>Asterales</taxon>
        <taxon>Asteraceae</taxon>
        <taxon>Asteroideae</taxon>
        <taxon>Heliantheae alliance</taxon>
        <taxon>Tageteae</taxon>
        <taxon>Tagetes</taxon>
    </lineage>
</organism>
<proteinExistence type="predicted"/>
<accession>A0AAD8KDP1</accession>